<evidence type="ECO:0000313" key="7">
    <source>
        <dbReference type="Proteomes" id="UP000010556"/>
    </source>
</evidence>
<keyword evidence="2" id="KW-0479">Metal-binding</keyword>
<dbReference type="Pfam" id="PF16212">
    <property type="entry name" value="PhoLip_ATPase_C"/>
    <property type="match status" value="1"/>
</dbReference>
<dbReference type="Proteomes" id="UP000010556">
    <property type="component" value="Unassembled WGS sequence"/>
</dbReference>
<dbReference type="AlphaFoldDB" id="L5MG98"/>
<keyword evidence="7" id="KW-1185">Reference proteome</keyword>
<evidence type="ECO:0000313" key="6">
    <source>
        <dbReference type="EMBL" id="ELK37295.1"/>
    </source>
</evidence>
<keyword evidence="3" id="KW-0460">Magnesium</keyword>
<evidence type="ECO:0000256" key="4">
    <source>
        <dbReference type="SAM" id="Phobius"/>
    </source>
</evidence>
<gene>
    <name evidence="6" type="ORF">MDA_GLEAN10015531</name>
</gene>
<feature type="transmembrane region" description="Helical" evidence="4">
    <location>
        <begin position="120"/>
        <end position="141"/>
    </location>
</feature>
<organism evidence="6 7">
    <name type="scientific">Myotis davidii</name>
    <name type="common">David's myotis</name>
    <dbReference type="NCBI Taxonomy" id="225400"/>
    <lineage>
        <taxon>Eukaryota</taxon>
        <taxon>Metazoa</taxon>
        <taxon>Chordata</taxon>
        <taxon>Craniata</taxon>
        <taxon>Vertebrata</taxon>
        <taxon>Euteleostomi</taxon>
        <taxon>Mammalia</taxon>
        <taxon>Eutheria</taxon>
        <taxon>Laurasiatheria</taxon>
        <taxon>Chiroptera</taxon>
        <taxon>Yangochiroptera</taxon>
        <taxon>Vespertilionidae</taxon>
        <taxon>Myotis</taxon>
    </lineage>
</organism>
<dbReference type="GO" id="GO:0140326">
    <property type="term" value="F:ATPase-coupled intramembrane lipid transporter activity"/>
    <property type="evidence" value="ECO:0007669"/>
    <property type="project" value="TreeGrafter"/>
</dbReference>
<evidence type="ECO:0000256" key="1">
    <source>
        <dbReference type="ARBA" id="ARBA00004141"/>
    </source>
</evidence>
<feature type="transmembrane region" description="Helical" evidence="4">
    <location>
        <begin position="228"/>
        <end position="249"/>
    </location>
</feature>
<protein>
    <submittedName>
        <fullName evidence="6">Putative phospholipid-transporting ATPase IK</fullName>
    </submittedName>
</protein>
<proteinExistence type="predicted"/>
<dbReference type="EMBL" id="KB100795">
    <property type="protein sequence ID" value="ELK37295.1"/>
    <property type="molecule type" value="Genomic_DNA"/>
</dbReference>
<dbReference type="GO" id="GO:0005802">
    <property type="term" value="C:trans-Golgi network"/>
    <property type="evidence" value="ECO:0007669"/>
    <property type="project" value="TreeGrafter"/>
</dbReference>
<name>L5MG98_MYODS</name>
<dbReference type="GO" id="GO:0046872">
    <property type="term" value="F:metal ion binding"/>
    <property type="evidence" value="ECO:0007669"/>
    <property type="project" value="UniProtKB-KW"/>
</dbReference>
<evidence type="ECO:0000256" key="3">
    <source>
        <dbReference type="ARBA" id="ARBA00022842"/>
    </source>
</evidence>
<dbReference type="GO" id="GO:0005886">
    <property type="term" value="C:plasma membrane"/>
    <property type="evidence" value="ECO:0007669"/>
    <property type="project" value="TreeGrafter"/>
</dbReference>
<keyword evidence="4" id="KW-0812">Transmembrane</keyword>
<dbReference type="PANTHER" id="PTHR24092">
    <property type="entry name" value="PROBABLE PHOSPHOLIPID-TRANSPORTING ATPASE"/>
    <property type="match status" value="1"/>
</dbReference>
<dbReference type="PANTHER" id="PTHR24092:SF78">
    <property type="entry name" value="PHOSPHOLIPID-TRANSPORTING ATPASE IK"/>
    <property type="match status" value="1"/>
</dbReference>
<comment type="subcellular location">
    <subcellularLocation>
        <location evidence="1">Membrane</location>
        <topology evidence="1">Multi-pass membrane protein</topology>
    </subcellularLocation>
</comment>
<evidence type="ECO:0000259" key="5">
    <source>
        <dbReference type="Pfam" id="PF16212"/>
    </source>
</evidence>
<keyword evidence="4" id="KW-0472">Membrane</keyword>
<dbReference type="GO" id="GO:0007030">
    <property type="term" value="P:Golgi organization"/>
    <property type="evidence" value="ECO:0007669"/>
    <property type="project" value="TreeGrafter"/>
</dbReference>
<feature type="transmembrane region" description="Helical" evidence="4">
    <location>
        <begin position="202"/>
        <end position="222"/>
    </location>
</feature>
<feature type="domain" description="P-type ATPase C-terminal" evidence="5">
    <location>
        <begin position="99"/>
        <end position="236"/>
    </location>
</feature>
<evidence type="ECO:0000256" key="2">
    <source>
        <dbReference type="ARBA" id="ARBA00022723"/>
    </source>
</evidence>
<dbReference type="GO" id="GO:0045332">
    <property type="term" value="P:phospholipid translocation"/>
    <property type="evidence" value="ECO:0007669"/>
    <property type="project" value="TreeGrafter"/>
</dbReference>
<sequence length="252" mass="27684">MALASKCQAIICCRVLANQKTLIVALVKKYQNLATGLQRSQHDQGHEHHVGVVDQEGMQAVHANPVLPPEAAAADACVLVLHASLQVPMLLHLEDAGSMMVQMWFTFYSGCISQPLYEGWFLELFNLLYTIFPGLYIGLFVQDMCKKQSLELAELYITGLSLWLVTKSQENMALPASFEISCGDPQTTGSSSKPSDGKATSLANFFMTLWISLIMMKLIIIMRHWMVLSVPFSSASASTLSYLGIARAFGSS</sequence>
<accession>L5MG98</accession>
<dbReference type="InterPro" id="IPR032630">
    <property type="entry name" value="P_typ_ATPase_c"/>
</dbReference>
<keyword evidence="4" id="KW-1133">Transmembrane helix</keyword>
<reference evidence="7" key="1">
    <citation type="journal article" date="2013" name="Science">
        <title>Comparative analysis of bat genomes provides insight into the evolution of flight and immunity.</title>
        <authorList>
            <person name="Zhang G."/>
            <person name="Cowled C."/>
            <person name="Shi Z."/>
            <person name="Huang Z."/>
            <person name="Bishop-Lilly K.A."/>
            <person name="Fang X."/>
            <person name="Wynne J.W."/>
            <person name="Xiong Z."/>
            <person name="Baker M.L."/>
            <person name="Zhao W."/>
            <person name="Tachedjian M."/>
            <person name="Zhu Y."/>
            <person name="Zhou P."/>
            <person name="Jiang X."/>
            <person name="Ng J."/>
            <person name="Yang L."/>
            <person name="Wu L."/>
            <person name="Xiao J."/>
            <person name="Feng Y."/>
            <person name="Chen Y."/>
            <person name="Sun X."/>
            <person name="Zhang Y."/>
            <person name="Marsh G.A."/>
            <person name="Crameri G."/>
            <person name="Broder C.C."/>
            <person name="Frey K.G."/>
            <person name="Wang L.F."/>
            <person name="Wang J."/>
        </authorList>
    </citation>
    <scope>NUCLEOTIDE SEQUENCE [LARGE SCALE GENOMIC DNA]</scope>
</reference>